<evidence type="ECO:0000256" key="3">
    <source>
        <dbReference type="ARBA" id="ARBA00022989"/>
    </source>
</evidence>
<feature type="transmembrane region" description="Helical" evidence="5">
    <location>
        <begin position="260"/>
        <end position="283"/>
    </location>
</feature>
<dbReference type="NCBIfam" id="NF004741">
    <property type="entry name" value="PRK06076.1-2"/>
    <property type="match status" value="1"/>
</dbReference>
<feature type="transmembrane region" description="Helical" evidence="5">
    <location>
        <begin position="335"/>
        <end position="358"/>
    </location>
</feature>
<sequence>MSMLPPQIIQEYARAAANFLKELPQPLRDFILFLHSDAFIKPIIFPGILFILTFVMFTIWFERKLLARVMVRLGPLHVGKYAGLLQLVADAVKLLSKELIVPEKAVKPLYVSMPVLCCALSMLTFAFLPLGPGWVIYPSDIGLLLVFVVLAVTPITILVAGWASRSKYSFIGMVRFAFQVFSYEVPFFLALASVTLAARSFNLERIVEAQAGFPFIIPAFLGFLVFLITAIAEVERVPFDIPTAEQELVSGWQTEYSGAYFALFYLAAYIKLDAVAILTALLFLGGWNGPSIPWLPGSVLGPFWLILKSLIVVSLVLLLRGVFPRVTLDKLLDIGWRFLVPLALLNLLVVAVLIQMGLL</sequence>
<dbReference type="GO" id="GO:0009060">
    <property type="term" value="P:aerobic respiration"/>
    <property type="evidence" value="ECO:0007669"/>
    <property type="project" value="TreeGrafter"/>
</dbReference>
<comment type="caution">
    <text evidence="6">The sequence shown here is derived from an EMBL/GenBank/DDBJ whole genome shotgun (WGS) entry which is preliminary data.</text>
</comment>
<reference evidence="6 7" key="1">
    <citation type="submission" date="2017-04" db="EMBL/GenBank/DDBJ databases">
        <title>Draft Aigarchaeota genome from a New Zealand hot spring.</title>
        <authorList>
            <person name="Reysenbach A.-L."/>
            <person name="Donaho J.A."/>
            <person name="Gerhart J."/>
            <person name="Kelley J.F."/>
            <person name="Kouba K."/>
            <person name="Podar M."/>
            <person name="Stott M."/>
        </authorList>
    </citation>
    <scope>NUCLEOTIDE SEQUENCE [LARGE SCALE GENOMIC DNA]</scope>
    <source>
        <strain evidence="6">NZ13_MG1</strain>
    </source>
</reference>
<dbReference type="HAMAP" id="MF_01350">
    <property type="entry name" value="NDH1_NuoH"/>
    <property type="match status" value="1"/>
</dbReference>
<feature type="transmembrane region" description="Helical" evidence="5">
    <location>
        <begin position="141"/>
        <end position="164"/>
    </location>
</feature>
<dbReference type="PANTHER" id="PTHR11432">
    <property type="entry name" value="NADH DEHYDROGENASE SUBUNIT 1"/>
    <property type="match status" value="1"/>
</dbReference>
<comment type="subcellular location">
    <subcellularLocation>
        <location evidence="1">Membrane</location>
        <topology evidence="1">Multi-pass membrane protein</topology>
    </subcellularLocation>
</comment>
<feature type="transmembrane region" description="Helical" evidence="5">
    <location>
        <begin position="43"/>
        <end position="61"/>
    </location>
</feature>
<evidence type="ECO:0000256" key="1">
    <source>
        <dbReference type="ARBA" id="ARBA00004141"/>
    </source>
</evidence>
<evidence type="ECO:0000256" key="5">
    <source>
        <dbReference type="SAM" id="Phobius"/>
    </source>
</evidence>
<feature type="transmembrane region" description="Helical" evidence="5">
    <location>
        <begin position="211"/>
        <end position="232"/>
    </location>
</feature>
<proteinExistence type="inferred from homology"/>
<dbReference type="InterPro" id="IPR001694">
    <property type="entry name" value="NADH_UbQ_OxRdtase_su1/FPO"/>
</dbReference>
<accession>A0A2R7YA37</accession>
<dbReference type="EMBL" id="NDWU01000001">
    <property type="protein sequence ID" value="PUA34404.1"/>
    <property type="molecule type" value="Genomic_DNA"/>
</dbReference>
<evidence type="ECO:0000256" key="2">
    <source>
        <dbReference type="ARBA" id="ARBA00022692"/>
    </source>
</evidence>
<evidence type="ECO:0000313" key="6">
    <source>
        <dbReference type="EMBL" id="PUA34404.1"/>
    </source>
</evidence>
<keyword evidence="2 5" id="KW-0812">Transmembrane</keyword>
<keyword evidence="3 5" id="KW-1133">Transmembrane helix</keyword>
<dbReference type="GO" id="GO:0016020">
    <property type="term" value="C:membrane"/>
    <property type="evidence" value="ECO:0007669"/>
    <property type="project" value="UniProtKB-SubCell"/>
</dbReference>
<dbReference type="InterPro" id="IPR018086">
    <property type="entry name" value="NADH_UbQ_OxRdtase_su1_CS"/>
</dbReference>
<keyword evidence="4 5" id="KW-0472">Membrane</keyword>
<dbReference type="GO" id="GO:0003954">
    <property type="term" value="F:NADH dehydrogenase activity"/>
    <property type="evidence" value="ECO:0007669"/>
    <property type="project" value="TreeGrafter"/>
</dbReference>
<dbReference type="PROSITE" id="PS00667">
    <property type="entry name" value="COMPLEX1_ND1_1"/>
    <property type="match status" value="1"/>
</dbReference>
<dbReference type="Proteomes" id="UP000244066">
    <property type="component" value="Unassembled WGS sequence"/>
</dbReference>
<feature type="transmembrane region" description="Helical" evidence="5">
    <location>
        <begin position="303"/>
        <end position="323"/>
    </location>
</feature>
<organism evidence="6 7">
    <name type="scientific">Candidatus Terraquivivens tikiterensis</name>
    <dbReference type="NCBI Taxonomy" id="1980982"/>
    <lineage>
        <taxon>Archaea</taxon>
        <taxon>Nitrososphaerota</taxon>
        <taxon>Candidatus Wolframiiraptoraceae</taxon>
        <taxon>Candidatus Terraquivivens</taxon>
    </lineage>
</organism>
<evidence type="ECO:0000313" key="7">
    <source>
        <dbReference type="Proteomes" id="UP000244066"/>
    </source>
</evidence>
<feature type="transmembrane region" description="Helical" evidence="5">
    <location>
        <begin position="176"/>
        <end position="199"/>
    </location>
</feature>
<gene>
    <name evidence="6" type="ORF">B9J98_00755</name>
</gene>
<feature type="transmembrane region" description="Helical" evidence="5">
    <location>
        <begin position="109"/>
        <end position="129"/>
    </location>
</feature>
<evidence type="ECO:0000256" key="4">
    <source>
        <dbReference type="ARBA" id="ARBA00023136"/>
    </source>
</evidence>
<name>A0A2R7YA37_9ARCH</name>
<dbReference type="PANTHER" id="PTHR11432:SF3">
    <property type="entry name" value="NADH-UBIQUINONE OXIDOREDUCTASE CHAIN 1"/>
    <property type="match status" value="1"/>
</dbReference>
<dbReference type="AlphaFoldDB" id="A0A2R7YA37"/>
<protein>
    <submittedName>
        <fullName evidence="6">NADH-quinone oxidoreductase subunit H</fullName>
    </submittedName>
</protein>
<dbReference type="Pfam" id="PF00146">
    <property type="entry name" value="NADHdh"/>
    <property type="match status" value="1"/>
</dbReference>